<feature type="coiled-coil region" evidence="1">
    <location>
        <begin position="36"/>
        <end position="98"/>
    </location>
</feature>
<dbReference type="PANTHER" id="PTHR38353">
    <property type="entry name" value="TROPOMYOSIN"/>
    <property type="match status" value="1"/>
</dbReference>
<dbReference type="Gramene" id="MELO3C008102.2.1">
    <property type="protein sequence ID" value="MELO3C008102.2.1"/>
    <property type="gene ID" value="MELO3C008102.2"/>
</dbReference>
<dbReference type="GeneID" id="103485401"/>
<evidence type="ECO:0000256" key="1">
    <source>
        <dbReference type="SAM" id="Coils"/>
    </source>
</evidence>
<name>A0A1S3B2U9_CUCME</name>
<dbReference type="InParanoid" id="A0A1S3B2U9"/>
<dbReference type="EnsemblPlants" id="MELO3C008102.2.1">
    <property type="protein sequence ID" value="MELO3C008102.2.1"/>
    <property type="gene ID" value="MELO3C008102.2"/>
</dbReference>
<dbReference type="OrthoDB" id="1933536at2759"/>
<dbReference type="KEGG" id="cmo:103485401"/>
<keyword evidence="3" id="KW-1185">Reference proteome</keyword>
<evidence type="ECO:0000313" key="3">
    <source>
        <dbReference type="Proteomes" id="UP001652600"/>
    </source>
</evidence>
<dbReference type="GO" id="GO:0007130">
    <property type="term" value="P:synaptonemal complex assembly"/>
    <property type="evidence" value="ECO:0007669"/>
    <property type="project" value="EnsemblPlants"/>
</dbReference>
<proteinExistence type="predicted"/>
<reference evidence="4" key="2">
    <citation type="submission" date="2025-04" db="UniProtKB">
        <authorList>
            <consortium name="RefSeq"/>
        </authorList>
    </citation>
    <scope>IDENTIFICATION</scope>
</reference>
<dbReference type="AlphaFoldDB" id="A0A1S3B2U9"/>
<dbReference type="SMR" id="A0A1S3B2U9"/>
<dbReference type="GO" id="GO:0000801">
    <property type="term" value="C:central element"/>
    <property type="evidence" value="ECO:0007669"/>
    <property type="project" value="EnsemblPlants"/>
</dbReference>
<dbReference type="eggNOG" id="ENOG502QTNF">
    <property type="taxonomic scope" value="Eukaryota"/>
</dbReference>
<sequence>MEEYLQYMKTLRFQMNDVEDQAMKISVQEHMHFATIQTMENDLNSAKSELKQLNEDAERMMQAKGEICSQILEKQRKIASLESDVSTLSQTLELIQQEKVSLGAKIIEKSTYYTKVAEDINLKFQDQQDWVNANMIRGEVEEQDLVKLENAKQASETEGFSDAVGGISGTRIYTNPKNLVEGEDLLGKLESAEAKLSEVSKKKCAVVLEKSKIKQSIEELKNELNDFKPELRAMDDVTLEEEYKALLSDQAGETEYSRSLQDKIAKLKGISSVIKCTCGKEYKAGVGLRT</sequence>
<reference evidence="2" key="1">
    <citation type="submission" date="2023-03" db="UniProtKB">
        <authorList>
            <consortium name="EnsemblPlants"/>
        </authorList>
    </citation>
    <scope>IDENTIFICATION</scope>
</reference>
<dbReference type="Proteomes" id="UP001652600">
    <property type="component" value="Chromosome 3"/>
</dbReference>
<dbReference type="PANTHER" id="PTHR38353:SF2">
    <property type="entry name" value="TROPOMYOSIN"/>
    <property type="match status" value="1"/>
</dbReference>
<organism evidence="3 4">
    <name type="scientific">Cucumis melo</name>
    <name type="common">Muskmelon</name>
    <dbReference type="NCBI Taxonomy" id="3656"/>
    <lineage>
        <taxon>Eukaryota</taxon>
        <taxon>Viridiplantae</taxon>
        <taxon>Streptophyta</taxon>
        <taxon>Embryophyta</taxon>
        <taxon>Tracheophyta</taxon>
        <taxon>Spermatophyta</taxon>
        <taxon>Magnoliopsida</taxon>
        <taxon>eudicotyledons</taxon>
        <taxon>Gunneridae</taxon>
        <taxon>Pentapetalae</taxon>
        <taxon>rosids</taxon>
        <taxon>fabids</taxon>
        <taxon>Cucurbitales</taxon>
        <taxon>Cucurbitaceae</taxon>
        <taxon>Benincaseae</taxon>
        <taxon>Cucumis</taxon>
    </lineage>
</organism>
<evidence type="ECO:0000313" key="4">
    <source>
        <dbReference type="RefSeq" id="XP_008441193.1"/>
    </source>
</evidence>
<evidence type="ECO:0000313" key="2">
    <source>
        <dbReference type="EnsemblPlants" id="MELO3C008102.2.1"/>
    </source>
</evidence>
<gene>
    <name evidence="4" type="primary">LOC103485401</name>
    <name evidence="2" type="synonym">103485401</name>
</gene>
<protein>
    <submittedName>
        <fullName evidence="4">Uncharacterized protein LOC103485401 isoform X1</fullName>
    </submittedName>
</protein>
<accession>A0A1S3B2U9</accession>
<dbReference type="RefSeq" id="XP_008441193.1">
    <property type="nucleotide sequence ID" value="XM_008442971.1"/>
</dbReference>
<keyword evidence="1" id="KW-0175">Coiled coil</keyword>